<dbReference type="PANTHER" id="PTHR43528:SF5">
    <property type="entry name" value="PROLINE_BETAINE TRANSPORTER"/>
    <property type="match status" value="1"/>
</dbReference>
<feature type="transmembrane region" description="Helical" evidence="9">
    <location>
        <begin position="12"/>
        <end position="33"/>
    </location>
</feature>
<dbReference type="AlphaFoldDB" id="A0A379EZP4"/>
<dbReference type="Pfam" id="PF00083">
    <property type="entry name" value="Sugar_tr"/>
    <property type="match status" value="1"/>
</dbReference>
<reference evidence="11 12" key="1">
    <citation type="submission" date="2018-06" db="EMBL/GenBank/DDBJ databases">
        <authorList>
            <consortium name="Pathogen Informatics"/>
            <person name="Doyle S."/>
        </authorList>
    </citation>
    <scope>NUCLEOTIDE SEQUENCE [LARGE SCALE GENOMIC DNA]</scope>
    <source>
        <strain evidence="11 12">NCTC11938</strain>
    </source>
</reference>
<gene>
    <name evidence="11" type="primary">proP_3</name>
    <name evidence="11" type="ORF">NCTC11938_00031</name>
</gene>
<dbReference type="EMBL" id="UGTS01000001">
    <property type="protein sequence ID" value="SUC11825.1"/>
    <property type="molecule type" value="Genomic_DNA"/>
</dbReference>
<keyword evidence="6 9" id="KW-1133">Transmembrane helix</keyword>
<keyword evidence="2" id="KW-0813">Transport</keyword>
<evidence type="ECO:0000256" key="4">
    <source>
        <dbReference type="ARBA" id="ARBA00022692"/>
    </source>
</evidence>
<evidence type="ECO:0000259" key="10">
    <source>
        <dbReference type="Pfam" id="PF08946"/>
    </source>
</evidence>
<keyword evidence="3" id="KW-1003">Cell membrane</keyword>
<name>A0A379EZP4_PROMI</name>
<proteinExistence type="predicted"/>
<evidence type="ECO:0000256" key="3">
    <source>
        <dbReference type="ARBA" id="ARBA00022475"/>
    </source>
</evidence>
<protein>
    <submittedName>
        <fullName evidence="11">Proline/glycine betaine transporter</fullName>
    </submittedName>
</protein>
<sequence>MMINSDEIGLIFLGLLILAVLLNCFTGVMASILPAIFPTHIRYSALAIAFNISVLIAGATPTAAAWLVEATGNLYMPAYYLMVVAVVGLITGIKMIETANKPLRGATPAASDKSEAKEILSEHYDNIEQRVEDIEAEIEALQKKRQALIDQHPKLD</sequence>
<dbReference type="InterPro" id="IPR051084">
    <property type="entry name" value="H+-coupled_symporters"/>
</dbReference>
<dbReference type="GO" id="GO:0015293">
    <property type="term" value="F:symporter activity"/>
    <property type="evidence" value="ECO:0007669"/>
    <property type="project" value="UniProtKB-KW"/>
</dbReference>
<evidence type="ECO:0000256" key="6">
    <source>
        <dbReference type="ARBA" id="ARBA00022989"/>
    </source>
</evidence>
<evidence type="ECO:0000256" key="7">
    <source>
        <dbReference type="ARBA" id="ARBA00023136"/>
    </source>
</evidence>
<dbReference type="GO" id="GO:0005886">
    <property type="term" value="C:plasma membrane"/>
    <property type="evidence" value="ECO:0007669"/>
    <property type="project" value="UniProtKB-SubCell"/>
</dbReference>
<dbReference type="SUPFAM" id="SSF103473">
    <property type="entry name" value="MFS general substrate transporter"/>
    <property type="match status" value="1"/>
</dbReference>
<keyword evidence="4 9" id="KW-0812">Transmembrane</keyword>
<organism evidence="11 12">
    <name type="scientific">Proteus mirabilis</name>
    <dbReference type="NCBI Taxonomy" id="584"/>
    <lineage>
        <taxon>Bacteria</taxon>
        <taxon>Pseudomonadati</taxon>
        <taxon>Pseudomonadota</taxon>
        <taxon>Gammaproteobacteria</taxon>
        <taxon>Enterobacterales</taxon>
        <taxon>Morganellaceae</taxon>
        <taxon>Proteus</taxon>
    </lineage>
</organism>
<dbReference type="InterPro" id="IPR015041">
    <property type="entry name" value="Osmo_CC"/>
</dbReference>
<dbReference type="Pfam" id="PF08946">
    <property type="entry name" value="Osmo_CC"/>
    <property type="match status" value="1"/>
</dbReference>
<keyword evidence="8" id="KW-0175">Coiled coil</keyword>
<evidence type="ECO:0000313" key="12">
    <source>
        <dbReference type="Proteomes" id="UP000254191"/>
    </source>
</evidence>
<evidence type="ECO:0000256" key="2">
    <source>
        <dbReference type="ARBA" id="ARBA00022448"/>
    </source>
</evidence>
<accession>A0A379EZP4</accession>
<feature type="coiled-coil region" evidence="8">
    <location>
        <begin position="117"/>
        <end position="151"/>
    </location>
</feature>
<evidence type="ECO:0000313" key="11">
    <source>
        <dbReference type="EMBL" id="SUC11825.1"/>
    </source>
</evidence>
<evidence type="ECO:0000256" key="8">
    <source>
        <dbReference type="SAM" id="Coils"/>
    </source>
</evidence>
<dbReference type="InterPro" id="IPR036292">
    <property type="entry name" value="ProP_C"/>
</dbReference>
<evidence type="ECO:0000256" key="5">
    <source>
        <dbReference type="ARBA" id="ARBA00022847"/>
    </source>
</evidence>
<dbReference type="Gene3D" id="1.20.1250.20">
    <property type="entry name" value="MFS general substrate transporter like domains"/>
    <property type="match status" value="1"/>
</dbReference>
<dbReference type="Proteomes" id="UP000254191">
    <property type="component" value="Unassembled WGS sequence"/>
</dbReference>
<evidence type="ECO:0000256" key="1">
    <source>
        <dbReference type="ARBA" id="ARBA00004651"/>
    </source>
</evidence>
<comment type="subcellular location">
    <subcellularLocation>
        <location evidence="1">Cell membrane</location>
        <topology evidence="1">Multi-pass membrane protein</topology>
    </subcellularLocation>
</comment>
<evidence type="ECO:0000256" key="9">
    <source>
        <dbReference type="SAM" id="Phobius"/>
    </source>
</evidence>
<dbReference type="SUPFAM" id="SSF103661">
    <property type="entry name" value="Proline/betaine transporter ProP, C-terminal cytoplasmic domain"/>
    <property type="match status" value="1"/>
</dbReference>
<dbReference type="InterPro" id="IPR005828">
    <property type="entry name" value="MFS_sugar_transport-like"/>
</dbReference>
<feature type="domain" description="Osmosensory transporter coiled coil" evidence="10">
    <location>
        <begin position="111"/>
        <end position="156"/>
    </location>
</feature>
<dbReference type="PANTHER" id="PTHR43528">
    <property type="entry name" value="ALPHA-KETOGLUTARATE PERMEASE"/>
    <property type="match status" value="1"/>
</dbReference>
<dbReference type="InterPro" id="IPR036259">
    <property type="entry name" value="MFS_trans_sf"/>
</dbReference>
<feature type="transmembrane region" description="Helical" evidence="9">
    <location>
        <begin position="74"/>
        <end position="93"/>
    </location>
</feature>
<keyword evidence="5" id="KW-0769">Symport</keyword>
<keyword evidence="7 9" id="KW-0472">Membrane</keyword>
<feature type="transmembrane region" description="Helical" evidence="9">
    <location>
        <begin position="45"/>
        <end position="68"/>
    </location>
</feature>